<proteinExistence type="predicted"/>
<evidence type="ECO:0000313" key="2">
    <source>
        <dbReference type="Proteomes" id="UP000297595"/>
    </source>
</evidence>
<reference evidence="1 2" key="1">
    <citation type="submission" date="2019-03" db="EMBL/GenBank/DDBJ databases">
        <title>Nematode-trapping fungi genome.</title>
        <authorList>
            <person name="Vidal-Diez De Ulzurrun G."/>
        </authorList>
    </citation>
    <scope>NUCLEOTIDE SEQUENCE [LARGE SCALE GENOMIC DNA]</scope>
    <source>
        <strain evidence="1 2">TWF154</strain>
    </source>
</reference>
<gene>
    <name evidence="1" type="ORF">EYR41_004324</name>
</gene>
<evidence type="ECO:0000313" key="1">
    <source>
        <dbReference type="EMBL" id="TGJ72429.1"/>
    </source>
</evidence>
<dbReference type="Proteomes" id="UP000297595">
    <property type="component" value="Unassembled WGS sequence"/>
</dbReference>
<dbReference type="AlphaFoldDB" id="A0A8H2EAP5"/>
<organism evidence="1 2">
    <name type="scientific">Orbilia oligospora</name>
    <name type="common">Nematode-trapping fungus</name>
    <name type="synonym">Arthrobotrys oligospora</name>
    <dbReference type="NCBI Taxonomy" id="2813651"/>
    <lineage>
        <taxon>Eukaryota</taxon>
        <taxon>Fungi</taxon>
        <taxon>Dikarya</taxon>
        <taxon>Ascomycota</taxon>
        <taxon>Pezizomycotina</taxon>
        <taxon>Orbiliomycetes</taxon>
        <taxon>Orbiliales</taxon>
        <taxon>Orbiliaceae</taxon>
        <taxon>Orbilia</taxon>
    </lineage>
</organism>
<name>A0A8H2EAP5_ORBOL</name>
<accession>A0A8H2EAP5</accession>
<protein>
    <submittedName>
        <fullName evidence="1">Uncharacterized protein</fullName>
    </submittedName>
</protein>
<dbReference type="EMBL" id="SOZJ01000002">
    <property type="protein sequence ID" value="TGJ72429.1"/>
    <property type="molecule type" value="Genomic_DNA"/>
</dbReference>
<comment type="caution">
    <text evidence="1">The sequence shown here is derived from an EMBL/GenBank/DDBJ whole genome shotgun (WGS) entry which is preliminary data.</text>
</comment>
<sequence>MKFKAHHAPSSNRIPTCIIKRIRTLEFTFIECGLQFFQPRRADVIIPLPMRPRIRNNAAFLKHG</sequence>